<evidence type="ECO:0000313" key="1">
    <source>
        <dbReference type="EMBL" id="KIM52043.1"/>
    </source>
</evidence>
<gene>
    <name evidence="1" type="ORF">SCLCIDRAFT_81805</name>
</gene>
<feature type="non-terminal residue" evidence="1">
    <location>
        <position position="1"/>
    </location>
</feature>
<accession>A0A0C2YQP3</accession>
<name>A0A0C2YQP3_9AGAM</name>
<proteinExistence type="predicted"/>
<dbReference type="HOGENOM" id="CLU_147771_0_0_1"/>
<feature type="non-terminal residue" evidence="1">
    <location>
        <position position="113"/>
    </location>
</feature>
<sequence length="113" mass="12768">YDPKGKRLVFLKDSWRLDGDDINPEGHFYTELAANHVPHIPQCLANGDMKCSPQQKTQTQKYSQCHWACQKGLAITPHIHYRLILDLVGEALTTFASSKELVQVIHDALLGEL</sequence>
<organism evidence="1 2">
    <name type="scientific">Scleroderma citrinum Foug A</name>
    <dbReference type="NCBI Taxonomy" id="1036808"/>
    <lineage>
        <taxon>Eukaryota</taxon>
        <taxon>Fungi</taxon>
        <taxon>Dikarya</taxon>
        <taxon>Basidiomycota</taxon>
        <taxon>Agaricomycotina</taxon>
        <taxon>Agaricomycetes</taxon>
        <taxon>Agaricomycetidae</taxon>
        <taxon>Boletales</taxon>
        <taxon>Sclerodermatineae</taxon>
        <taxon>Sclerodermataceae</taxon>
        <taxon>Scleroderma</taxon>
    </lineage>
</organism>
<dbReference type="InParanoid" id="A0A0C2YQP3"/>
<reference evidence="1 2" key="1">
    <citation type="submission" date="2014-04" db="EMBL/GenBank/DDBJ databases">
        <authorList>
            <consortium name="DOE Joint Genome Institute"/>
            <person name="Kuo A."/>
            <person name="Kohler A."/>
            <person name="Nagy L.G."/>
            <person name="Floudas D."/>
            <person name="Copeland A."/>
            <person name="Barry K.W."/>
            <person name="Cichocki N."/>
            <person name="Veneault-Fourrey C."/>
            <person name="LaButti K."/>
            <person name="Lindquist E.A."/>
            <person name="Lipzen A."/>
            <person name="Lundell T."/>
            <person name="Morin E."/>
            <person name="Murat C."/>
            <person name="Sun H."/>
            <person name="Tunlid A."/>
            <person name="Henrissat B."/>
            <person name="Grigoriev I.V."/>
            <person name="Hibbett D.S."/>
            <person name="Martin F."/>
            <person name="Nordberg H.P."/>
            <person name="Cantor M.N."/>
            <person name="Hua S.X."/>
        </authorList>
    </citation>
    <scope>NUCLEOTIDE SEQUENCE [LARGE SCALE GENOMIC DNA]</scope>
    <source>
        <strain evidence="1 2">Foug A</strain>
    </source>
</reference>
<dbReference type="AlphaFoldDB" id="A0A0C2YQP3"/>
<evidence type="ECO:0000313" key="2">
    <source>
        <dbReference type="Proteomes" id="UP000053989"/>
    </source>
</evidence>
<dbReference type="OrthoDB" id="5592585at2759"/>
<evidence type="ECO:0008006" key="3">
    <source>
        <dbReference type="Google" id="ProtNLM"/>
    </source>
</evidence>
<reference evidence="2" key="2">
    <citation type="submission" date="2015-01" db="EMBL/GenBank/DDBJ databases">
        <title>Evolutionary Origins and Diversification of the Mycorrhizal Mutualists.</title>
        <authorList>
            <consortium name="DOE Joint Genome Institute"/>
            <consortium name="Mycorrhizal Genomics Consortium"/>
            <person name="Kohler A."/>
            <person name="Kuo A."/>
            <person name="Nagy L.G."/>
            <person name="Floudas D."/>
            <person name="Copeland A."/>
            <person name="Barry K.W."/>
            <person name="Cichocki N."/>
            <person name="Veneault-Fourrey C."/>
            <person name="LaButti K."/>
            <person name="Lindquist E.A."/>
            <person name="Lipzen A."/>
            <person name="Lundell T."/>
            <person name="Morin E."/>
            <person name="Murat C."/>
            <person name="Riley R."/>
            <person name="Ohm R."/>
            <person name="Sun H."/>
            <person name="Tunlid A."/>
            <person name="Henrissat B."/>
            <person name="Grigoriev I.V."/>
            <person name="Hibbett D.S."/>
            <person name="Martin F."/>
        </authorList>
    </citation>
    <scope>NUCLEOTIDE SEQUENCE [LARGE SCALE GENOMIC DNA]</scope>
    <source>
        <strain evidence="2">Foug A</strain>
    </source>
</reference>
<dbReference type="STRING" id="1036808.A0A0C2YQP3"/>
<protein>
    <recommendedName>
        <fullName evidence="3">Fungal-type protein kinase domain-containing protein</fullName>
    </recommendedName>
</protein>
<keyword evidence="2" id="KW-1185">Reference proteome</keyword>
<dbReference type="EMBL" id="KN822228">
    <property type="protein sequence ID" value="KIM52043.1"/>
    <property type="molecule type" value="Genomic_DNA"/>
</dbReference>
<dbReference type="Proteomes" id="UP000053989">
    <property type="component" value="Unassembled WGS sequence"/>
</dbReference>